<feature type="compositionally biased region" description="Low complexity" evidence="2">
    <location>
        <begin position="729"/>
        <end position="745"/>
    </location>
</feature>
<dbReference type="AlphaFoldDB" id="A0AAX4PFT8"/>
<dbReference type="GO" id="GO:0060287">
    <property type="term" value="P:epithelial cilium movement involved in determination of left/right asymmetry"/>
    <property type="evidence" value="ECO:0007669"/>
    <property type="project" value="TreeGrafter"/>
</dbReference>
<dbReference type="CDD" id="cd06503">
    <property type="entry name" value="ATP-synt_Fo_b"/>
    <property type="match status" value="1"/>
</dbReference>
<dbReference type="EMBL" id="CP151510">
    <property type="protein sequence ID" value="WZN64875.1"/>
    <property type="molecule type" value="Genomic_DNA"/>
</dbReference>
<feature type="compositionally biased region" description="Low complexity" evidence="2">
    <location>
        <begin position="1181"/>
        <end position="1194"/>
    </location>
</feature>
<protein>
    <submittedName>
        <fullName evidence="3">LisH domain-containing protein</fullName>
    </submittedName>
</protein>
<keyword evidence="4" id="KW-1185">Reference proteome</keyword>
<feature type="coiled-coil region" evidence="1">
    <location>
        <begin position="388"/>
        <end position="505"/>
    </location>
</feature>
<dbReference type="GO" id="GO:0005576">
    <property type="term" value="C:extracellular region"/>
    <property type="evidence" value="ECO:0007669"/>
    <property type="project" value="GOC"/>
</dbReference>
<name>A0AAX4PFT8_9CHLO</name>
<organism evidence="3 4">
    <name type="scientific">Chloropicon roscoffensis</name>
    <dbReference type="NCBI Taxonomy" id="1461544"/>
    <lineage>
        <taxon>Eukaryota</taxon>
        <taxon>Viridiplantae</taxon>
        <taxon>Chlorophyta</taxon>
        <taxon>Chloropicophyceae</taxon>
        <taxon>Chloropicales</taxon>
        <taxon>Chloropicaceae</taxon>
        <taxon>Chloropicon</taxon>
    </lineage>
</organism>
<sequence length="1194" mass="127999">MVGSRAAEPSVVDLESVSEYKRGLYDKLHSTGILDNLKSHLRARILSKLSGQDKVSLAAQRGAHEGSHDGIISRVLDTLFTDYLRHNGFDYTLSVFLPESGLQSPSSALSLQEVLRMLHVDDTSQMGRAIRDRASAASGDAGQSNTAGCLSTLILGSLAHVNSSKPLHEAETQTWDLAGGAEGGQSVALEVQRIEHRLQGRLESERASLKAVFETRLSDYRRDVELKSRADVQAQVERVREIETRSIRIQESAKAWESLAKEKEELERAHSERLAQLKASELETMQSVGEAWRQAEEREEESRRERERQRKEHDRERERFEDEVAERRAGLERREKAVDERTNAAQVKQIEAEKLLDFAAQQLEQARLLKVRTLDVSGGSHGGQPASAEVAAEMLQASRKEAADLRRRIVERTRENEQLRERARDLEREAEGLVPREAVEAERASWREEREALMRREQAWQSALRRANAAVEESSAAHEEALAQLEEARSRAAMAAREAADLRAHARELQLAFDSSFYRHRGRLSAPVEPKMTSLAAAGTADAGSAVDLAELERLERGFDTRLESFKSRGWATAASMPEARPPAPKAVSLPHPAAAVPRPATAPAIPAPGSPEPPERDYVGEAMAAAERVAVEPPPLELPSSIASALGLALGRPAAADLGAQGLPEAVRSAADIPRESPRRSPSPESASPSSTQSSTPPPPAEPCTDSSDSWAGPPETQKAASPAPEPGTTGDTAKKAAALDLATPDPIEVSAIGSAPSPVRVESPVDVPALGPASSPVRAESPIEAARDPEPLSPAPSATAASPAKPMDREPEPEPQSQEDAEPEPTLEQQELEPEPETELEPQSQLEGPEPEPQPEHHVEREPEPEPQSQLEDSEPAPGQRPEAEEVEEEAVVVEQASVEEPAAPSPAAAVRVTPASSPLNPAARPFTPKEERSSERPRQEQEQETTYTPSWSPKKATPSAATPSPDPKASPAAKAAAKVAAVETVSGVDPASPGRVEAWGGPPRSAAVPQSPSLEESVTSPVVAPFRSPDPEPRDPSPPPRLTVADILTRAKEEEEEEQDRSESELAEEVDSDINSDGSASPMAHGGGETAFGMATGPGLMGQLPTEAPEGSPLGPPIAEASDLSDINFSELDEIRDFDDDEDVTGAGAAPFGSSSKEELSVASFTAEGSGLSIPGLSSEESAKSSSEGVF</sequence>
<evidence type="ECO:0000313" key="4">
    <source>
        <dbReference type="Proteomes" id="UP001472866"/>
    </source>
</evidence>
<evidence type="ECO:0000256" key="2">
    <source>
        <dbReference type="SAM" id="MobiDB-lite"/>
    </source>
</evidence>
<feature type="compositionally biased region" description="Acidic residues" evidence="2">
    <location>
        <begin position="1134"/>
        <end position="1147"/>
    </location>
</feature>
<feature type="compositionally biased region" description="Acidic residues" evidence="2">
    <location>
        <begin position="815"/>
        <end position="842"/>
    </location>
</feature>
<feature type="compositionally biased region" description="Polar residues" evidence="2">
    <location>
        <begin position="1011"/>
        <end position="1023"/>
    </location>
</feature>
<feature type="compositionally biased region" description="Low complexity" evidence="2">
    <location>
        <begin position="684"/>
        <end position="696"/>
    </location>
</feature>
<evidence type="ECO:0000256" key="1">
    <source>
        <dbReference type="SAM" id="Coils"/>
    </source>
</evidence>
<evidence type="ECO:0000313" key="3">
    <source>
        <dbReference type="EMBL" id="WZN64875.1"/>
    </source>
</evidence>
<dbReference type="PANTHER" id="PTHR39063">
    <property type="entry name" value="ORAL-FACIAL-DIGITAL SYNDROME 1 PROTEIN HOMOLOG"/>
    <property type="match status" value="1"/>
</dbReference>
<feature type="region of interest" description="Disordered" evidence="2">
    <location>
        <begin position="285"/>
        <end position="344"/>
    </location>
</feature>
<gene>
    <name evidence="3" type="ORF">HKI87_10g64320</name>
</gene>
<feature type="compositionally biased region" description="Low complexity" evidence="2">
    <location>
        <begin position="797"/>
        <end position="807"/>
    </location>
</feature>
<dbReference type="InterPro" id="IPR055289">
    <property type="entry name" value="OFD1"/>
</dbReference>
<feature type="compositionally biased region" description="Basic and acidic residues" evidence="2">
    <location>
        <begin position="930"/>
        <end position="944"/>
    </location>
</feature>
<feature type="region of interest" description="Disordered" evidence="2">
    <location>
        <begin position="662"/>
        <end position="1194"/>
    </location>
</feature>
<proteinExistence type="predicted"/>
<accession>A0AAX4PFT8</accession>
<feature type="compositionally biased region" description="Basic and acidic residues" evidence="2">
    <location>
        <begin position="856"/>
        <end position="866"/>
    </location>
</feature>
<dbReference type="GO" id="GO:0036064">
    <property type="term" value="C:ciliary basal body"/>
    <property type="evidence" value="ECO:0007669"/>
    <property type="project" value="TreeGrafter"/>
</dbReference>
<dbReference type="PROSITE" id="PS50896">
    <property type="entry name" value="LISH"/>
    <property type="match status" value="1"/>
</dbReference>
<feature type="compositionally biased region" description="Low complexity" evidence="2">
    <location>
        <begin position="591"/>
        <end position="605"/>
    </location>
</feature>
<feature type="compositionally biased region" description="Low complexity" evidence="2">
    <location>
        <begin position="947"/>
        <end position="989"/>
    </location>
</feature>
<feature type="compositionally biased region" description="Acidic residues" evidence="2">
    <location>
        <begin position="1057"/>
        <end position="1077"/>
    </location>
</feature>
<feature type="compositionally biased region" description="Low complexity" evidence="2">
    <location>
        <begin position="895"/>
        <end position="921"/>
    </location>
</feature>
<dbReference type="Pfam" id="PF16045">
    <property type="entry name" value="LisH_2"/>
    <property type="match status" value="1"/>
</dbReference>
<feature type="region of interest" description="Disordered" evidence="2">
    <location>
        <begin position="574"/>
        <end position="619"/>
    </location>
</feature>
<dbReference type="InterPro" id="IPR006594">
    <property type="entry name" value="LisH"/>
</dbReference>
<dbReference type="Proteomes" id="UP001472866">
    <property type="component" value="Chromosome 10"/>
</dbReference>
<dbReference type="PANTHER" id="PTHR39063:SF1">
    <property type="entry name" value="OFD1 CENTRIOLE AND CENTRIOLAR SATELLITE PROTEIN"/>
    <property type="match status" value="1"/>
</dbReference>
<keyword evidence="1" id="KW-0175">Coiled coil</keyword>
<reference evidence="3 4" key="1">
    <citation type="submission" date="2024-03" db="EMBL/GenBank/DDBJ databases">
        <title>Complete genome sequence of the green alga Chloropicon roscoffensis RCC1871.</title>
        <authorList>
            <person name="Lemieux C."/>
            <person name="Pombert J.-F."/>
            <person name="Otis C."/>
            <person name="Turmel M."/>
        </authorList>
    </citation>
    <scope>NUCLEOTIDE SEQUENCE [LARGE SCALE GENOMIC DNA]</scope>
    <source>
        <strain evidence="3 4">RCC1871</strain>
    </source>
</reference>
<feature type="compositionally biased region" description="Basic and acidic residues" evidence="2">
    <location>
        <begin position="293"/>
        <end position="342"/>
    </location>
</feature>